<evidence type="ECO:0000256" key="5">
    <source>
        <dbReference type="ARBA" id="ARBA00023242"/>
    </source>
</evidence>
<comment type="caution">
    <text evidence="9">The sequence shown here is derived from an EMBL/GenBank/DDBJ whole genome shotgun (WGS) entry which is preliminary data.</text>
</comment>
<feature type="non-terminal residue" evidence="9">
    <location>
        <position position="182"/>
    </location>
</feature>
<proteinExistence type="inferred from homology"/>
<evidence type="ECO:0000256" key="1">
    <source>
        <dbReference type="ARBA" id="ARBA00004123"/>
    </source>
</evidence>
<reference evidence="9" key="1">
    <citation type="submission" date="2019-09" db="EMBL/GenBank/DDBJ databases">
        <title>Bird 10,000 Genomes (B10K) Project - Family phase.</title>
        <authorList>
            <person name="Zhang G."/>
        </authorList>
    </citation>
    <scope>NUCLEOTIDE SEQUENCE</scope>
    <source>
        <strain evidence="9">B10K-DU-002-50</strain>
        <tissue evidence="9">Muscle</tissue>
    </source>
</reference>
<dbReference type="Proteomes" id="UP000656497">
    <property type="component" value="Unassembled WGS sequence"/>
</dbReference>
<accession>A0A852EF49</accession>
<evidence type="ECO:0000313" key="9">
    <source>
        <dbReference type="EMBL" id="NXQ04137.1"/>
    </source>
</evidence>
<keyword evidence="4" id="KW-0995">Kinetochore</keyword>
<dbReference type="Pfam" id="PF05837">
    <property type="entry name" value="CENP-H"/>
    <property type="match status" value="1"/>
</dbReference>
<comment type="similarity">
    <text evidence="7">Belongs to the CENP-H/MCM16 family.</text>
</comment>
<evidence type="ECO:0000256" key="2">
    <source>
        <dbReference type="ARBA" id="ARBA00004629"/>
    </source>
</evidence>
<dbReference type="InterPro" id="IPR040034">
    <property type="entry name" value="CENP-H"/>
</dbReference>
<keyword evidence="6" id="KW-0137">Centromere</keyword>
<keyword evidence="10" id="KW-1185">Reference proteome</keyword>
<evidence type="ECO:0000256" key="3">
    <source>
        <dbReference type="ARBA" id="ARBA00022454"/>
    </source>
</evidence>
<dbReference type="GO" id="GO:0005634">
    <property type="term" value="C:nucleus"/>
    <property type="evidence" value="ECO:0007669"/>
    <property type="project" value="UniProtKB-SubCell"/>
</dbReference>
<dbReference type="GO" id="GO:0007052">
    <property type="term" value="P:mitotic spindle organization"/>
    <property type="evidence" value="ECO:0007669"/>
    <property type="project" value="TreeGrafter"/>
</dbReference>
<sequence length="182" mass="21180">PNEGAAHGVQHGYSCHATQHLERDIQEAKVSFWNKTLALQRTQIMDALRNKLKQDDEDSRLILETMKRIVLLSQTIIDNQQKVHQKEQQLINIKKERLSLKKYGGQKLQQIHTMMKRQKEKNASVNVAETEKMLNKLEKERQMTTIIQNVFQNVIIGSKVNWAEDPSLKAIVLQLEKNVYLQ</sequence>
<gene>
    <name evidence="9" type="primary">Cenph</name>
    <name evidence="9" type="ORF">VIDMAC_R01412</name>
</gene>
<evidence type="ECO:0000256" key="7">
    <source>
        <dbReference type="ARBA" id="ARBA00025735"/>
    </source>
</evidence>
<evidence type="ECO:0000256" key="4">
    <source>
        <dbReference type="ARBA" id="ARBA00022838"/>
    </source>
</evidence>
<dbReference type="InterPro" id="IPR008426">
    <property type="entry name" value="CENP-H_C"/>
</dbReference>
<dbReference type="EMBL" id="WBNN01024199">
    <property type="protein sequence ID" value="NXQ04137.1"/>
    <property type="molecule type" value="Genomic_DNA"/>
</dbReference>
<dbReference type="GO" id="GO:0043515">
    <property type="term" value="F:kinetochore binding"/>
    <property type="evidence" value="ECO:0007669"/>
    <property type="project" value="TreeGrafter"/>
</dbReference>
<keyword evidence="5" id="KW-0539">Nucleus</keyword>
<dbReference type="GO" id="GO:0000776">
    <property type="term" value="C:kinetochore"/>
    <property type="evidence" value="ECO:0007669"/>
    <property type="project" value="UniProtKB-KW"/>
</dbReference>
<dbReference type="GO" id="GO:0007059">
    <property type="term" value="P:chromosome segregation"/>
    <property type="evidence" value="ECO:0007669"/>
    <property type="project" value="TreeGrafter"/>
</dbReference>
<evidence type="ECO:0000259" key="8">
    <source>
        <dbReference type="Pfam" id="PF05837"/>
    </source>
</evidence>
<evidence type="ECO:0000313" key="10">
    <source>
        <dbReference type="Proteomes" id="UP000656497"/>
    </source>
</evidence>
<evidence type="ECO:0000256" key="6">
    <source>
        <dbReference type="ARBA" id="ARBA00023328"/>
    </source>
</evidence>
<comment type="subcellular location">
    <subcellularLocation>
        <location evidence="2">Chromosome</location>
        <location evidence="2">Centromere</location>
        <location evidence="2">Kinetochore</location>
    </subcellularLocation>
    <subcellularLocation>
        <location evidence="1">Nucleus</location>
    </subcellularLocation>
</comment>
<feature type="non-terminal residue" evidence="9">
    <location>
        <position position="1"/>
    </location>
</feature>
<organism evidence="9 10">
    <name type="scientific">Vidua macroura</name>
    <name type="common">Pin-tailed whydah</name>
    <dbReference type="NCBI Taxonomy" id="187451"/>
    <lineage>
        <taxon>Eukaryota</taxon>
        <taxon>Metazoa</taxon>
        <taxon>Chordata</taxon>
        <taxon>Craniata</taxon>
        <taxon>Vertebrata</taxon>
        <taxon>Euteleostomi</taxon>
        <taxon>Archelosauria</taxon>
        <taxon>Archosauria</taxon>
        <taxon>Dinosauria</taxon>
        <taxon>Saurischia</taxon>
        <taxon>Theropoda</taxon>
        <taxon>Coelurosauria</taxon>
        <taxon>Aves</taxon>
        <taxon>Neognathae</taxon>
        <taxon>Neoaves</taxon>
        <taxon>Telluraves</taxon>
        <taxon>Australaves</taxon>
        <taxon>Passeriformes</taxon>
        <taxon>Passeroidea</taxon>
        <taxon>Estrildidae</taxon>
        <taxon>Viduinae</taxon>
        <taxon>Vidua</taxon>
    </lineage>
</organism>
<dbReference type="PANTHER" id="PTHR48122">
    <property type="entry name" value="CENTROMERE PROTEIN H"/>
    <property type="match status" value="1"/>
</dbReference>
<name>A0A852EF49_VIDMA</name>
<dbReference type="GO" id="GO:0051382">
    <property type="term" value="P:kinetochore assembly"/>
    <property type="evidence" value="ECO:0007669"/>
    <property type="project" value="InterPro"/>
</dbReference>
<protein>
    <submittedName>
        <fullName evidence="9">CENPH protein</fullName>
    </submittedName>
</protein>
<dbReference type="PANTHER" id="PTHR48122:SF1">
    <property type="entry name" value="CENTROMERE PROTEIN H"/>
    <property type="match status" value="1"/>
</dbReference>
<feature type="domain" description="Centromere protein H C-terminal" evidence="8">
    <location>
        <begin position="17"/>
        <end position="176"/>
    </location>
</feature>
<dbReference type="AlphaFoldDB" id="A0A852EF49"/>
<keyword evidence="3" id="KW-0158">Chromosome</keyword>